<dbReference type="PANTHER" id="PTHR32125">
    <property type="entry name" value="2-C-METHYL-D-ERYTHRITOL 4-PHOSPHATE CYTIDYLYLTRANSFERASE, CHLOROPLASTIC"/>
    <property type="match status" value="1"/>
</dbReference>
<keyword evidence="2 3" id="KW-0548">Nucleotidyltransferase</keyword>
<feature type="site" description="Positions MEP for the nucleophilic attack" evidence="3">
    <location>
        <position position="157"/>
    </location>
</feature>
<feature type="site" description="Transition state stabilizer" evidence="3">
    <location>
        <position position="22"/>
    </location>
</feature>
<organism evidence="4 5">
    <name type="scientific">Pseudarcicella hirudinis</name>
    <dbReference type="NCBI Taxonomy" id="1079859"/>
    <lineage>
        <taxon>Bacteria</taxon>
        <taxon>Pseudomonadati</taxon>
        <taxon>Bacteroidota</taxon>
        <taxon>Cytophagia</taxon>
        <taxon>Cytophagales</taxon>
        <taxon>Flectobacillaceae</taxon>
        <taxon>Pseudarcicella</taxon>
    </lineage>
</organism>
<reference evidence="4 5" key="1">
    <citation type="submission" date="2016-10" db="EMBL/GenBank/DDBJ databases">
        <authorList>
            <person name="de Groot N.N."/>
        </authorList>
    </citation>
    <scope>NUCLEOTIDE SEQUENCE [LARGE SCALE GENOMIC DNA]</scope>
    <source>
        <strain evidence="5">E92,LMG 26720,CCM 7988</strain>
    </source>
</reference>
<dbReference type="Pfam" id="PF01128">
    <property type="entry name" value="IspD"/>
    <property type="match status" value="1"/>
</dbReference>
<dbReference type="FunFam" id="3.90.550.10:FF:000003">
    <property type="entry name" value="2-C-methyl-D-erythritol 4-phosphate cytidylyltransferase"/>
    <property type="match status" value="1"/>
</dbReference>
<evidence type="ECO:0000256" key="3">
    <source>
        <dbReference type="HAMAP-Rule" id="MF_00108"/>
    </source>
</evidence>
<evidence type="ECO:0000256" key="1">
    <source>
        <dbReference type="ARBA" id="ARBA00022679"/>
    </source>
</evidence>
<dbReference type="InterPro" id="IPR001228">
    <property type="entry name" value="IspD"/>
</dbReference>
<sequence>MSESANSFKKYAIIVAGGSGSRMKSDLPKQFIEIGGIPILLHTLKKFREADPSIELLLVLPESQIDFWEELCRKHADFSQNLAHQVIQGGATRFQSSLNGLNMIQGEGLVAIHDGVRPFVSTEVILRSFKTASETGTAVVSVASKDSVRISGKAVDRSTVRIIQTPQTFLLSTIKKAFQNPELPTFTDDASVAEAAGFEIHLIDGDYENIKITTPEDLLWAEVLLKKR</sequence>
<keyword evidence="5" id="KW-1185">Reference proteome</keyword>
<dbReference type="InterPro" id="IPR050088">
    <property type="entry name" value="IspD/TarI_cytidylyltransf_bact"/>
</dbReference>
<dbReference type="EMBL" id="FOXH01000005">
    <property type="protein sequence ID" value="SFP74442.1"/>
    <property type="molecule type" value="Genomic_DNA"/>
</dbReference>
<dbReference type="OrthoDB" id="9806837at2"/>
<accession>A0A1I5SUJ1</accession>
<dbReference type="InterPro" id="IPR034683">
    <property type="entry name" value="IspD/TarI"/>
</dbReference>
<keyword evidence="3" id="KW-0414">Isoprene biosynthesis</keyword>
<dbReference type="SUPFAM" id="SSF53448">
    <property type="entry name" value="Nucleotide-diphospho-sugar transferases"/>
    <property type="match status" value="1"/>
</dbReference>
<evidence type="ECO:0000313" key="4">
    <source>
        <dbReference type="EMBL" id="SFP74442.1"/>
    </source>
</evidence>
<dbReference type="NCBIfam" id="NF001186">
    <property type="entry name" value="PRK00155.2-3"/>
    <property type="match status" value="1"/>
</dbReference>
<evidence type="ECO:0000313" key="5">
    <source>
        <dbReference type="Proteomes" id="UP000199306"/>
    </source>
</evidence>
<comment type="pathway">
    <text evidence="3">Isoprenoid biosynthesis; isopentenyl diphosphate biosynthesis via DXP pathway; isopentenyl diphosphate from 1-deoxy-D-xylulose 5-phosphate: step 2/6.</text>
</comment>
<dbReference type="RefSeq" id="WP_092016749.1">
    <property type="nucleotide sequence ID" value="NZ_FOXH01000005.1"/>
</dbReference>
<dbReference type="EC" id="2.7.7.60" evidence="3"/>
<comment type="similarity">
    <text evidence="3">Belongs to the IspD/TarI cytidylyltransferase family. IspD subfamily.</text>
</comment>
<dbReference type="InterPro" id="IPR029044">
    <property type="entry name" value="Nucleotide-diphossugar_trans"/>
</dbReference>
<dbReference type="GO" id="GO:0050518">
    <property type="term" value="F:2-C-methyl-D-erythritol 4-phosphate cytidylyltransferase activity"/>
    <property type="evidence" value="ECO:0007669"/>
    <property type="project" value="UniProtKB-UniRule"/>
</dbReference>
<dbReference type="Proteomes" id="UP000199306">
    <property type="component" value="Unassembled WGS sequence"/>
</dbReference>
<dbReference type="NCBIfam" id="TIGR00453">
    <property type="entry name" value="ispD"/>
    <property type="match status" value="1"/>
</dbReference>
<name>A0A1I5SUJ1_9BACT</name>
<keyword evidence="1 3" id="KW-0808">Transferase</keyword>
<dbReference type="CDD" id="cd02516">
    <property type="entry name" value="CDP-ME_synthetase"/>
    <property type="match status" value="1"/>
</dbReference>
<dbReference type="AlphaFoldDB" id="A0A1I5SUJ1"/>
<dbReference type="HAMAP" id="MF_00108">
    <property type="entry name" value="IspD"/>
    <property type="match status" value="1"/>
</dbReference>
<evidence type="ECO:0000256" key="2">
    <source>
        <dbReference type="ARBA" id="ARBA00022695"/>
    </source>
</evidence>
<comment type="catalytic activity">
    <reaction evidence="3">
        <text>2-C-methyl-D-erythritol 4-phosphate + CTP + H(+) = 4-CDP-2-C-methyl-D-erythritol + diphosphate</text>
        <dbReference type="Rhea" id="RHEA:13429"/>
        <dbReference type="ChEBI" id="CHEBI:15378"/>
        <dbReference type="ChEBI" id="CHEBI:33019"/>
        <dbReference type="ChEBI" id="CHEBI:37563"/>
        <dbReference type="ChEBI" id="CHEBI:57823"/>
        <dbReference type="ChEBI" id="CHEBI:58262"/>
        <dbReference type="EC" id="2.7.7.60"/>
    </reaction>
</comment>
<comment type="function">
    <text evidence="3">Catalyzes the formation of 4-diphosphocytidyl-2-C-methyl-D-erythritol from CTP and 2-C-methyl-D-erythritol 4-phosphate (MEP).</text>
</comment>
<protein>
    <recommendedName>
        <fullName evidence="3">2-C-methyl-D-erythritol 4-phosphate cytidylyltransferase</fullName>
        <ecNumber evidence="3">2.7.7.60</ecNumber>
    </recommendedName>
    <alternativeName>
        <fullName evidence="3">4-diphosphocytidyl-2C-methyl-D-erythritol synthase</fullName>
    </alternativeName>
    <alternativeName>
        <fullName evidence="3">MEP cytidylyltransferase</fullName>
        <shortName evidence="3">MCT</shortName>
    </alternativeName>
</protein>
<gene>
    <name evidence="3" type="primary">ispD</name>
    <name evidence="4" type="ORF">SAMN04515674_105219</name>
</gene>
<dbReference type="STRING" id="1079859.SAMN04515674_105219"/>
<dbReference type="PANTHER" id="PTHR32125:SF4">
    <property type="entry name" value="2-C-METHYL-D-ERYTHRITOL 4-PHOSPHATE CYTIDYLYLTRANSFERASE, CHLOROPLASTIC"/>
    <property type="match status" value="1"/>
</dbReference>
<feature type="site" description="Transition state stabilizer" evidence="3">
    <location>
        <position position="29"/>
    </location>
</feature>
<dbReference type="GO" id="GO:0019288">
    <property type="term" value="P:isopentenyl diphosphate biosynthetic process, methylerythritol 4-phosphate pathway"/>
    <property type="evidence" value="ECO:0007669"/>
    <property type="project" value="UniProtKB-UniRule"/>
</dbReference>
<dbReference type="Gene3D" id="3.90.550.10">
    <property type="entry name" value="Spore Coat Polysaccharide Biosynthesis Protein SpsA, Chain A"/>
    <property type="match status" value="1"/>
</dbReference>
<feature type="site" description="Positions MEP for the nucleophilic attack" evidence="3">
    <location>
        <position position="211"/>
    </location>
</feature>
<proteinExistence type="inferred from homology"/>
<dbReference type="UniPathway" id="UPA00056">
    <property type="reaction ID" value="UER00093"/>
</dbReference>